<sequence>MRCSIVTCPCELLNVSQQFPPSMLSCSPVYAHPHQRGHNNVVESGKYSPYYHNHPDSRDMVIAADQRRAHEMDAADGKLDGAYYGKPVGVAGQRSAPPSPRRPNRLDRYDREGDRQCETNWNDEAEHYHSEYYRRQYGRTAARQPLDDYDYSALWMPSYMRGPDNGPYGGYPNAEPYGAYGDGPYGDGPYAHLYGTGYSRPTRSFYEYPRSYTQGQRGFSEYPGEYAVGLRAGAESKSSTPYLSDYMPPTGGYTPRSDSYQASGLLNAAPTYTSAAYSTPTHTQAAPYTAGAASTYNIPTYTTGAGYIPSAYNAGAAYNAPTYTRAQLQPGVPAHMSSNYGGPASYSAPTYLSPNYPGATSYNVSALAGIAASPSPTGDAAYSYPQSFATNTNNMVLSAPSGSNLVPGNVSAGLYNFPNGSAGYGASSYTAAAALTTAQPPATADTSGLGQGVLPSVANAPTSMNAAAIV</sequence>
<accession>A0A7S4CW95</accession>
<feature type="compositionally biased region" description="Basic and acidic residues" evidence="1">
    <location>
        <begin position="104"/>
        <end position="117"/>
    </location>
</feature>
<protein>
    <submittedName>
        <fullName evidence="2">Uncharacterized protein</fullName>
    </submittedName>
</protein>
<dbReference type="AlphaFoldDB" id="A0A7S4CW95"/>
<gene>
    <name evidence="2" type="ORF">EGYM00163_LOCUS19562</name>
</gene>
<dbReference type="PROSITE" id="PS51257">
    <property type="entry name" value="PROKAR_LIPOPROTEIN"/>
    <property type="match status" value="1"/>
</dbReference>
<evidence type="ECO:0000256" key="1">
    <source>
        <dbReference type="SAM" id="MobiDB-lite"/>
    </source>
</evidence>
<reference evidence="2" key="1">
    <citation type="submission" date="2021-01" db="EMBL/GenBank/DDBJ databases">
        <authorList>
            <person name="Corre E."/>
            <person name="Pelletier E."/>
            <person name="Niang G."/>
            <person name="Scheremetjew M."/>
            <person name="Finn R."/>
            <person name="Kale V."/>
            <person name="Holt S."/>
            <person name="Cochrane G."/>
            <person name="Meng A."/>
            <person name="Brown T."/>
            <person name="Cohen L."/>
        </authorList>
    </citation>
    <scope>NUCLEOTIDE SEQUENCE</scope>
    <source>
        <strain evidence="2">CCMP1594</strain>
    </source>
</reference>
<feature type="region of interest" description="Disordered" evidence="1">
    <location>
        <begin position="85"/>
        <end position="117"/>
    </location>
</feature>
<evidence type="ECO:0000313" key="2">
    <source>
        <dbReference type="EMBL" id="CAE0808431.1"/>
    </source>
</evidence>
<organism evidence="2">
    <name type="scientific">Eutreptiella gymnastica</name>
    <dbReference type="NCBI Taxonomy" id="73025"/>
    <lineage>
        <taxon>Eukaryota</taxon>
        <taxon>Discoba</taxon>
        <taxon>Euglenozoa</taxon>
        <taxon>Euglenida</taxon>
        <taxon>Spirocuta</taxon>
        <taxon>Euglenophyceae</taxon>
        <taxon>Eutreptiales</taxon>
        <taxon>Eutreptiaceae</taxon>
        <taxon>Eutreptiella</taxon>
    </lineage>
</organism>
<dbReference type="EMBL" id="HBJA01055150">
    <property type="protein sequence ID" value="CAE0808431.1"/>
    <property type="molecule type" value="Transcribed_RNA"/>
</dbReference>
<name>A0A7S4CW95_9EUGL</name>
<proteinExistence type="predicted"/>